<comment type="caution">
    <text evidence="12">The sequence shown here is derived from an EMBL/GenBank/DDBJ whole genome shotgun (WGS) entry which is preliminary data.</text>
</comment>
<dbReference type="InterPro" id="IPR003374">
    <property type="entry name" value="ApbE-like_sf"/>
</dbReference>
<keyword evidence="7 10" id="KW-0460">Magnesium</keyword>
<dbReference type="PANTHER" id="PTHR30040">
    <property type="entry name" value="THIAMINE BIOSYNTHESIS LIPOPROTEIN APBE"/>
    <property type="match status" value="1"/>
</dbReference>
<protein>
    <recommendedName>
        <fullName evidence="2 10">FAD:protein FMN transferase</fullName>
        <ecNumber evidence="1 10">2.7.1.180</ecNumber>
    </recommendedName>
    <alternativeName>
        <fullName evidence="8 10">Flavin transferase</fullName>
    </alternativeName>
</protein>
<keyword evidence="5 10" id="KW-0479">Metal-binding</keyword>
<reference evidence="12 13" key="1">
    <citation type="submission" date="2019-07" db="EMBL/GenBank/DDBJ databases">
        <title>Genomic Encyclopedia of Archaeal and Bacterial Type Strains, Phase II (KMG-II): from individual species to whole genera.</title>
        <authorList>
            <person name="Goeker M."/>
        </authorList>
    </citation>
    <scope>NUCLEOTIDE SEQUENCE [LARGE SCALE GENOMIC DNA]</scope>
    <source>
        <strain evidence="12 13">DSM 18850</strain>
    </source>
</reference>
<name>A0A5S5DQJ3_9SPHI</name>
<dbReference type="GO" id="GO:0046872">
    <property type="term" value="F:metal ion binding"/>
    <property type="evidence" value="ECO:0007669"/>
    <property type="project" value="UniProtKB-UniRule"/>
</dbReference>
<evidence type="ECO:0000256" key="6">
    <source>
        <dbReference type="ARBA" id="ARBA00022827"/>
    </source>
</evidence>
<evidence type="ECO:0000256" key="8">
    <source>
        <dbReference type="ARBA" id="ARBA00031306"/>
    </source>
</evidence>
<evidence type="ECO:0000256" key="10">
    <source>
        <dbReference type="PIRNR" id="PIRNR006268"/>
    </source>
</evidence>
<evidence type="ECO:0000313" key="13">
    <source>
        <dbReference type="Proteomes" id="UP000325105"/>
    </source>
</evidence>
<keyword evidence="3 10" id="KW-0285">Flavoprotein</keyword>
<dbReference type="Gene3D" id="3.10.520.10">
    <property type="entry name" value="ApbE-like domains"/>
    <property type="match status" value="1"/>
</dbReference>
<feature type="binding site" evidence="11">
    <location>
        <position position="167"/>
    </location>
    <ligand>
        <name>Mg(2+)</name>
        <dbReference type="ChEBI" id="CHEBI:18420"/>
    </ligand>
</feature>
<evidence type="ECO:0000256" key="9">
    <source>
        <dbReference type="ARBA" id="ARBA00048540"/>
    </source>
</evidence>
<keyword evidence="13" id="KW-1185">Reference proteome</keyword>
<keyword evidence="4 10" id="KW-0808">Transferase</keyword>
<evidence type="ECO:0000256" key="7">
    <source>
        <dbReference type="ARBA" id="ARBA00022842"/>
    </source>
</evidence>
<feature type="binding site" evidence="11">
    <location>
        <position position="280"/>
    </location>
    <ligand>
        <name>Mg(2+)</name>
        <dbReference type="ChEBI" id="CHEBI:18420"/>
    </ligand>
</feature>
<dbReference type="Proteomes" id="UP000325105">
    <property type="component" value="Unassembled WGS sequence"/>
</dbReference>
<dbReference type="EC" id="2.7.1.180" evidence="1 10"/>
<keyword evidence="6 10" id="KW-0274">FAD</keyword>
<evidence type="ECO:0000256" key="11">
    <source>
        <dbReference type="PIRSR" id="PIRSR006268-2"/>
    </source>
</evidence>
<sequence>MVLRGVYILLLLSLNCFAFAQYPRFLIEGAAQGTSYQLQYYAPRELIRKAEIDSVLRVIDRSMSLYEPTSLISAFNNPETLSWFEMDEHMTNVVKRSFEVHKRSGGMFDITVKPLVSLWGFGPKRPKQMPERADIDSALQFVGMDRLELRKRKLRKRDGRISIDLNGIAQGYSVDVLAGFMERRGIENYIIELGGEIRTSGHKGGGEPFNVAIERPEGVAASPFILALRDKAVTTSGSYRRAFDFEGKKIHHHINPFDGYPLQNDTASVTVIAETAMDADAYDNVFMALTPEEGIRLADRLKGIEVYIIHRKDGTFKEVFSKGFLKFIKN</sequence>
<dbReference type="Pfam" id="PF02424">
    <property type="entry name" value="ApbE"/>
    <property type="match status" value="1"/>
</dbReference>
<evidence type="ECO:0000313" key="12">
    <source>
        <dbReference type="EMBL" id="TYP96939.1"/>
    </source>
</evidence>
<dbReference type="SUPFAM" id="SSF143631">
    <property type="entry name" value="ApbE-like"/>
    <property type="match status" value="1"/>
</dbReference>
<keyword evidence="12" id="KW-0449">Lipoprotein</keyword>
<dbReference type="GO" id="GO:0016740">
    <property type="term" value="F:transferase activity"/>
    <property type="evidence" value="ECO:0007669"/>
    <property type="project" value="UniProtKB-UniRule"/>
</dbReference>
<comment type="cofactor">
    <cofactor evidence="11">
        <name>Mg(2+)</name>
        <dbReference type="ChEBI" id="CHEBI:18420"/>
    </cofactor>
    <cofactor evidence="11">
        <name>Mn(2+)</name>
        <dbReference type="ChEBI" id="CHEBI:29035"/>
    </cofactor>
    <text evidence="11">Magnesium. Can also use manganese.</text>
</comment>
<comment type="similarity">
    <text evidence="10">Belongs to the ApbE family.</text>
</comment>
<dbReference type="AlphaFoldDB" id="A0A5S5DQJ3"/>
<evidence type="ECO:0000256" key="3">
    <source>
        <dbReference type="ARBA" id="ARBA00022630"/>
    </source>
</evidence>
<accession>A0A5S5DQJ3</accession>
<evidence type="ECO:0000256" key="5">
    <source>
        <dbReference type="ARBA" id="ARBA00022723"/>
    </source>
</evidence>
<evidence type="ECO:0000256" key="1">
    <source>
        <dbReference type="ARBA" id="ARBA00011955"/>
    </source>
</evidence>
<dbReference type="OrthoDB" id="9778595at2"/>
<evidence type="ECO:0000256" key="4">
    <source>
        <dbReference type="ARBA" id="ARBA00022679"/>
    </source>
</evidence>
<dbReference type="InterPro" id="IPR024932">
    <property type="entry name" value="ApbE"/>
</dbReference>
<comment type="catalytic activity">
    <reaction evidence="9 10">
        <text>L-threonyl-[protein] + FAD = FMN-L-threonyl-[protein] + AMP + H(+)</text>
        <dbReference type="Rhea" id="RHEA:36847"/>
        <dbReference type="Rhea" id="RHEA-COMP:11060"/>
        <dbReference type="Rhea" id="RHEA-COMP:11061"/>
        <dbReference type="ChEBI" id="CHEBI:15378"/>
        <dbReference type="ChEBI" id="CHEBI:30013"/>
        <dbReference type="ChEBI" id="CHEBI:57692"/>
        <dbReference type="ChEBI" id="CHEBI:74257"/>
        <dbReference type="ChEBI" id="CHEBI:456215"/>
        <dbReference type="EC" id="2.7.1.180"/>
    </reaction>
</comment>
<evidence type="ECO:0000256" key="2">
    <source>
        <dbReference type="ARBA" id="ARBA00016337"/>
    </source>
</evidence>
<gene>
    <name evidence="12" type="ORF">BC792_104166</name>
</gene>
<dbReference type="PANTHER" id="PTHR30040:SF2">
    <property type="entry name" value="FAD:PROTEIN FMN TRANSFERASE"/>
    <property type="match status" value="1"/>
</dbReference>
<dbReference type="PIRSF" id="PIRSF006268">
    <property type="entry name" value="ApbE"/>
    <property type="match status" value="1"/>
</dbReference>
<organism evidence="12 13">
    <name type="scientific">Sphingobacterium allocomposti</name>
    <dbReference type="NCBI Taxonomy" id="415956"/>
    <lineage>
        <taxon>Bacteria</taxon>
        <taxon>Pseudomonadati</taxon>
        <taxon>Bacteroidota</taxon>
        <taxon>Sphingobacteriia</taxon>
        <taxon>Sphingobacteriales</taxon>
        <taxon>Sphingobacteriaceae</taxon>
        <taxon>Sphingobacterium</taxon>
    </lineage>
</organism>
<proteinExistence type="inferred from homology"/>
<dbReference type="EMBL" id="VNHX01000004">
    <property type="protein sequence ID" value="TYP96939.1"/>
    <property type="molecule type" value="Genomic_DNA"/>
</dbReference>